<gene>
    <name evidence="2" type="ORF">DYU11_26120</name>
</gene>
<reference evidence="2 3" key="1">
    <citation type="submission" date="2018-08" db="EMBL/GenBank/DDBJ databases">
        <title>Fibrisoma montanum sp. nov., isolated from Danxia mountain soil.</title>
        <authorList>
            <person name="Huang Y."/>
        </authorList>
    </citation>
    <scope>NUCLEOTIDE SEQUENCE [LARGE SCALE GENOMIC DNA]</scope>
    <source>
        <strain evidence="2 3">HYT19</strain>
    </source>
</reference>
<keyword evidence="1" id="KW-0732">Signal</keyword>
<dbReference type="Proteomes" id="UP000283523">
    <property type="component" value="Unassembled WGS sequence"/>
</dbReference>
<accession>A0A418M0G8</accession>
<evidence type="ECO:0000313" key="2">
    <source>
        <dbReference type="EMBL" id="RIV18978.1"/>
    </source>
</evidence>
<dbReference type="InterPro" id="IPR013783">
    <property type="entry name" value="Ig-like_fold"/>
</dbReference>
<dbReference type="RefSeq" id="WP_119670690.1">
    <property type="nucleotide sequence ID" value="NZ_QXED01000009.1"/>
</dbReference>
<dbReference type="OrthoDB" id="939978at2"/>
<dbReference type="EMBL" id="QXED01000009">
    <property type="protein sequence ID" value="RIV18978.1"/>
    <property type="molecule type" value="Genomic_DNA"/>
</dbReference>
<protein>
    <recommendedName>
        <fullName evidence="4">Carboxypeptidase regulatory-like domain-containing protein</fullName>
    </recommendedName>
</protein>
<proteinExistence type="predicted"/>
<dbReference type="InterPro" id="IPR008969">
    <property type="entry name" value="CarboxyPept-like_regulatory"/>
</dbReference>
<evidence type="ECO:0000313" key="3">
    <source>
        <dbReference type="Proteomes" id="UP000283523"/>
    </source>
</evidence>
<comment type="caution">
    <text evidence="2">The sequence shown here is derived from an EMBL/GenBank/DDBJ whole genome shotgun (WGS) entry which is preliminary data.</text>
</comment>
<sequence>MKITIWISIVACLLNLAACKKSDDVVPAGGEHTQGGYVTGKAVDRLGNPIEGAEIVANNTGTYSNNVVGYTDANGNYKLKLTSGPLVGSFYVRGTVKVKYDGQAYTLPLFTEKDGAFDADQGSVKNLRLKTSGDRTGNFGDEGYYGGQAEVDNWTKAVEFSDVELTFRPSGPLIDGSTGKTITTKLNGYYVDDVPLGKYSITARQLSTQKPLAIRIRNKGQEYTQATIGKFEPAYEGAERFRMMIQISDL</sequence>
<feature type="chain" id="PRO_5019053117" description="Carboxypeptidase regulatory-like domain-containing protein" evidence="1">
    <location>
        <begin position="18"/>
        <end position="250"/>
    </location>
</feature>
<evidence type="ECO:0008006" key="4">
    <source>
        <dbReference type="Google" id="ProtNLM"/>
    </source>
</evidence>
<organism evidence="2 3">
    <name type="scientific">Fibrisoma montanum</name>
    <dbReference type="NCBI Taxonomy" id="2305895"/>
    <lineage>
        <taxon>Bacteria</taxon>
        <taxon>Pseudomonadati</taxon>
        <taxon>Bacteroidota</taxon>
        <taxon>Cytophagia</taxon>
        <taxon>Cytophagales</taxon>
        <taxon>Spirosomataceae</taxon>
        <taxon>Fibrisoma</taxon>
    </lineage>
</organism>
<feature type="signal peptide" evidence="1">
    <location>
        <begin position="1"/>
        <end position="17"/>
    </location>
</feature>
<keyword evidence="3" id="KW-1185">Reference proteome</keyword>
<dbReference type="AlphaFoldDB" id="A0A418M0G8"/>
<dbReference type="SUPFAM" id="SSF49464">
    <property type="entry name" value="Carboxypeptidase regulatory domain-like"/>
    <property type="match status" value="1"/>
</dbReference>
<dbReference type="Gene3D" id="2.60.40.10">
    <property type="entry name" value="Immunoglobulins"/>
    <property type="match status" value="1"/>
</dbReference>
<evidence type="ECO:0000256" key="1">
    <source>
        <dbReference type="SAM" id="SignalP"/>
    </source>
</evidence>
<name>A0A418M0G8_9BACT</name>